<proteinExistence type="predicted"/>
<dbReference type="AlphaFoldDB" id="A0A1X7V833"/>
<protein>
    <submittedName>
        <fullName evidence="1">Uncharacterized protein</fullName>
    </submittedName>
</protein>
<name>A0A1X7V833_AMPQE</name>
<sequence>MAIPSLPTVVFSAIVTNIESQLDAYDDDDGDHITIDDDEYNEFIGIAGECKIPENKKAEALANMVSVAGVLAYREKKKFYKIRDYGLMCNYSLASAHLLCLMLNFQTRESDITKYSKLQDIGYQFAAAFSLLQKDPIPA</sequence>
<dbReference type="EnsemblMetazoa" id="Aqu2.1.35667_001">
    <property type="protein sequence ID" value="Aqu2.1.35667_001"/>
    <property type="gene ID" value="Aqu2.1.35667"/>
</dbReference>
<dbReference type="InParanoid" id="A0A1X7V833"/>
<organism evidence="1">
    <name type="scientific">Amphimedon queenslandica</name>
    <name type="common">Sponge</name>
    <dbReference type="NCBI Taxonomy" id="400682"/>
    <lineage>
        <taxon>Eukaryota</taxon>
        <taxon>Metazoa</taxon>
        <taxon>Porifera</taxon>
        <taxon>Demospongiae</taxon>
        <taxon>Heteroscleromorpha</taxon>
        <taxon>Haplosclerida</taxon>
        <taxon>Niphatidae</taxon>
        <taxon>Amphimedon</taxon>
    </lineage>
</organism>
<accession>A0A1X7V833</accession>
<evidence type="ECO:0000313" key="1">
    <source>
        <dbReference type="EnsemblMetazoa" id="Aqu2.1.35667_001"/>
    </source>
</evidence>
<reference evidence="1" key="1">
    <citation type="submission" date="2017-05" db="UniProtKB">
        <authorList>
            <consortium name="EnsemblMetazoa"/>
        </authorList>
    </citation>
    <scope>IDENTIFICATION</scope>
</reference>